<organism evidence="1 2">
    <name type="scientific">Shuttleworthella satelles DSM 14600</name>
    <dbReference type="NCBI Taxonomy" id="626523"/>
    <lineage>
        <taxon>Bacteria</taxon>
        <taxon>Bacillati</taxon>
        <taxon>Bacillota</taxon>
        <taxon>Clostridia</taxon>
        <taxon>Lachnospirales</taxon>
        <taxon>Lachnospiraceae</taxon>
        <taxon>Shuttleworthella</taxon>
    </lineage>
</organism>
<dbReference type="AlphaFoldDB" id="C4GDL5"/>
<reference evidence="1" key="1">
    <citation type="submission" date="2009-04" db="EMBL/GenBank/DDBJ databases">
        <authorList>
            <person name="Weinstock G."/>
            <person name="Sodergren E."/>
            <person name="Clifton S."/>
            <person name="Fulton L."/>
            <person name="Fulton B."/>
            <person name="Courtney L."/>
            <person name="Fronick C."/>
            <person name="Harrison M."/>
            <person name="Strong C."/>
            <person name="Farmer C."/>
            <person name="Delahaunty K."/>
            <person name="Markovic C."/>
            <person name="Hall O."/>
            <person name="Minx P."/>
            <person name="Tomlinson C."/>
            <person name="Mitreva M."/>
            <person name="Nelson J."/>
            <person name="Hou S."/>
            <person name="Wollam A."/>
            <person name="Pepin K.H."/>
            <person name="Johnson M."/>
            <person name="Bhonagiri V."/>
            <person name="Nash W.E."/>
            <person name="Warren W."/>
            <person name="Chinwalla A."/>
            <person name="Mardis E.R."/>
            <person name="Wilson R.K."/>
        </authorList>
    </citation>
    <scope>NUCLEOTIDE SEQUENCE [LARGE SCALE GENOMIC DNA]</scope>
    <source>
        <strain evidence="1">DSM 14600</strain>
    </source>
</reference>
<keyword evidence="2" id="KW-1185">Reference proteome</keyword>
<proteinExistence type="predicted"/>
<dbReference type="HOGENOM" id="CLU_122635_0_0_9"/>
<evidence type="ECO:0000313" key="1">
    <source>
        <dbReference type="EMBL" id="EEP27494.1"/>
    </source>
</evidence>
<evidence type="ECO:0000313" key="2">
    <source>
        <dbReference type="Proteomes" id="UP000003494"/>
    </source>
</evidence>
<dbReference type="eggNOG" id="COG3064">
    <property type="taxonomic scope" value="Bacteria"/>
</dbReference>
<dbReference type="RefSeq" id="WP_006907165.1">
    <property type="nucleotide sequence ID" value="NZ_GG665867.1"/>
</dbReference>
<sequence>MAYDRQREIQEAIEAGQRAKYKLELARDQLRSAGNWGLVDLFGGGFFTTMIKHGKMGDAQRLIEDAKAELRSFSRELADVDEFQEIGINMGDFLSFADYFFDGFIVDWMVQSKISRAREQVEEAILRVDQILSRLRIM</sequence>
<gene>
    <name evidence="1" type="ORF">GCWU000342_02188</name>
</gene>
<dbReference type="Proteomes" id="UP000003494">
    <property type="component" value="Unassembled WGS sequence"/>
</dbReference>
<dbReference type="STRING" id="626523.GCWU000342_02188"/>
<comment type="caution">
    <text evidence="1">The sequence shown here is derived from an EMBL/GenBank/DDBJ whole genome shotgun (WGS) entry which is preliminary data.</text>
</comment>
<protein>
    <submittedName>
        <fullName evidence="1">Uncharacterized protein</fullName>
    </submittedName>
</protein>
<dbReference type="EMBL" id="ACIP02000007">
    <property type="protein sequence ID" value="EEP27494.1"/>
    <property type="molecule type" value="Genomic_DNA"/>
</dbReference>
<accession>C4GDL5</accession>
<name>C4GDL5_9FIRM</name>